<accession>A0A9D4T336</accession>
<name>A0A9D4T336_RHISA</name>
<dbReference type="Proteomes" id="UP000821837">
    <property type="component" value="Unassembled WGS sequence"/>
</dbReference>
<comment type="caution">
    <text evidence="1">The sequence shown here is derived from an EMBL/GenBank/DDBJ whole genome shotgun (WGS) entry which is preliminary data.</text>
</comment>
<evidence type="ECO:0000313" key="1">
    <source>
        <dbReference type="EMBL" id="KAH7968188.1"/>
    </source>
</evidence>
<proteinExistence type="predicted"/>
<evidence type="ECO:0008006" key="3">
    <source>
        <dbReference type="Google" id="ProtNLM"/>
    </source>
</evidence>
<evidence type="ECO:0000313" key="2">
    <source>
        <dbReference type="Proteomes" id="UP000821837"/>
    </source>
</evidence>
<protein>
    <recommendedName>
        <fullName evidence="3">Tick transposon</fullName>
    </recommendedName>
</protein>
<keyword evidence="2" id="KW-1185">Reference proteome</keyword>
<gene>
    <name evidence="1" type="ORF">HPB52_006446</name>
</gene>
<reference evidence="1" key="2">
    <citation type="submission" date="2021-09" db="EMBL/GenBank/DDBJ databases">
        <authorList>
            <person name="Jia N."/>
            <person name="Wang J."/>
            <person name="Shi W."/>
            <person name="Du L."/>
            <person name="Sun Y."/>
            <person name="Zhan W."/>
            <person name="Jiang J."/>
            <person name="Wang Q."/>
            <person name="Zhang B."/>
            <person name="Ji P."/>
            <person name="Sakyi L.B."/>
            <person name="Cui X."/>
            <person name="Yuan T."/>
            <person name="Jiang B."/>
            <person name="Yang W."/>
            <person name="Lam T.T.-Y."/>
            <person name="Chang Q."/>
            <person name="Ding S."/>
            <person name="Wang X."/>
            <person name="Zhu J."/>
            <person name="Ruan X."/>
            <person name="Zhao L."/>
            <person name="Wei J."/>
            <person name="Que T."/>
            <person name="Du C."/>
            <person name="Cheng J."/>
            <person name="Dai P."/>
            <person name="Han X."/>
            <person name="Huang E."/>
            <person name="Gao Y."/>
            <person name="Liu J."/>
            <person name="Shao H."/>
            <person name="Ye R."/>
            <person name="Li L."/>
            <person name="Wei W."/>
            <person name="Wang X."/>
            <person name="Wang C."/>
            <person name="Huo Q."/>
            <person name="Li W."/>
            <person name="Guo W."/>
            <person name="Chen H."/>
            <person name="Chen S."/>
            <person name="Zhou L."/>
            <person name="Zhou L."/>
            <person name="Ni X."/>
            <person name="Tian J."/>
            <person name="Zhou Y."/>
            <person name="Sheng Y."/>
            <person name="Liu T."/>
            <person name="Pan Y."/>
            <person name="Xia L."/>
            <person name="Li J."/>
            <person name="Zhao F."/>
            <person name="Cao W."/>
        </authorList>
    </citation>
    <scope>NUCLEOTIDE SEQUENCE</scope>
    <source>
        <strain evidence="1">Rsan-2018</strain>
        <tissue evidence="1">Larvae</tissue>
    </source>
</reference>
<dbReference type="AlphaFoldDB" id="A0A9D4T336"/>
<organism evidence="1 2">
    <name type="scientific">Rhipicephalus sanguineus</name>
    <name type="common">Brown dog tick</name>
    <name type="synonym">Ixodes sanguineus</name>
    <dbReference type="NCBI Taxonomy" id="34632"/>
    <lineage>
        <taxon>Eukaryota</taxon>
        <taxon>Metazoa</taxon>
        <taxon>Ecdysozoa</taxon>
        <taxon>Arthropoda</taxon>
        <taxon>Chelicerata</taxon>
        <taxon>Arachnida</taxon>
        <taxon>Acari</taxon>
        <taxon>Parasitiformes</taxon>
        <taxon>Ixodida</taxon>
        <taxon>Ixodoidea</taxon>
        <taxon>Ixodidae</taxon>
        <taxon>Rhipicephalinae</taxon>
        <taxon>Rhipicephalus</taxon>
        <taxon>Rhipicephalus</taxon>
    </lineage>
</organism>
<dbReference type="EMBL" id="JABSTV010001248">
    <property type="protein sequence ID" value="KAH7968188.1"/>
    <property type="molecule type" value="Genomic_DNA"/>
</dbReference>
<sequence>MRYLDDCLLFVEGTGGTNTRDKVLKVFKEKGRGLSFTSKVPREGSIQFLDLVITTEHEHTCWRYSPRSVKPILDFRPDPSKLVKDGITTSCMCVRLA</sequence>
<reference evidence="1" key="1">
    <citation type="journal article" date="2020" name="Cell">
        <title>Large-Scale Comparative Analyses of Tick Genomes Elucidate Their Genetic Diversity and Vector Capacities.</title>
        <authorList>
            <consortium name="Tick Genome and Microbiome Consortium (TIGMIC)"/>
            <person name="Jia N."/>
            <person name="Wang J."/>
            <person name="Shi W."/>
            <person name="Du L."/>
            <person name="Sun Y."/>
            <person name="Zhan W."/>
            <person name="Jiang J.F."/>
            <person name="Wang Q."/>
            <person name="Zhang B."/>
            <person name="Ji P."/>
            <person name="Bell-Sakyi L."/>
            <person name="Cui X.M."/>
            <person name="Yuan T.T."/>
            <person name="Jiang B.G."/>
            <person name="Yang W.F."/>
            <person name="Lam T.T."/>
            <person name="Chang Q.C."/>
            <person name="Ding S.J."/>
            <person name="Wang X.J."/>
            <person name="Zhu J.G."/>
            <person name="Ruan X.D."/>
            <person name="Zhao L."/>
            <person name="Wei J.T."/>
            <person name="Ye R.Z."/>
            <person name="Que T.C."/>
            <person name="Du C.H."/>
            <person name="Zhou Y.H."/>
            <person name="Cheng J.X."/>
            <person name="Dai P.F."/>
            <person name="Guo W.B."/>
            <person name="Han X.H."/>
            <person name="Huang E.J."/>
            <person name="Li L.F."/>
            <person name="Wei W."/>
            <person name="Gao Y.C."/>
            <person name="Liu J.Z."/>
            <person name="Shao H.Z."/>
            <person name="Wang X."/>
            <person name="Wang C.C."/>
            <person name="Yang T.C."/>
            <person name="Huo Q.B."/>
            <person name="Li W."/>
            <person name="Chen H.Y."/>
            <person name="Chen S.E."/>
            <person name="Zhou L.G."/>
            <person name="Ni X.B."/>
            <person name="Tian J.H."/>
            <person name="Sheng Y."/>
            <person name="Liu T."/>
            <person name="Pan Y.S."/>
            <person name="Xia L.Y."/>
            <person name="Li J."/>
            <person name="Zhao F."/>
            <person name="Cao W.C."/>
        </authorList>
    </citation>
    <scope>NUCLEOTIDE SEQUENCE</scope>
    <source>
        <strain evidence="1">Rsan-2018</strain>
    </source>
</reference>